<keyword evidence="1" id="KW-1133">Transmembrane helix</keyword>
<evidence type="ECO:0000256" key="1">
    <source>
        <dbReference type="SAM" id="Phobius"/>
    </source>
</evidence>
<accession>A0A3M7R184</accession>
<keyword evidence="1" id="KW-0812">Transmembrane</keyword>
<evidence type="ECO:0000313" key="3">
    <source>
        <dbReference type="Proteomes" id="UP000276133"/>
    </source>
</evidence>
<gene>
    <name evidence="2" type="ORF">BpHYR1_007601</name>
</gene>
<name>A0A3M7R184_BRAPC</name>
<dbReference type="AlphaFoldDB" id="A0A3M7R184"/>
<evidence type="ECO:0000313" key="2">
    <source>
        <dbReference type="EMBL" id="RNA17346.1"/>
    </source>
</evidence>
<keyword evidence="1" id="KW-0472">Membrane</keyword>
<keyword evidence="3" id="KW-1185">Reference proteome</keyword>
<reference evidence="2 3" key="1">
    <citation type="journal article" date="2018" name="Sci. Rep.">
        <title>Genomic signatures of local adaptation to the degree of environmental predictability in rotifers.</title>
        <authorList>
            <person name="Franch-Gras L."/>
            <person name="Hahn C."/>
            <person name="Garcia-Roger E.M."/>
            <person name="Carmona M.J."/>
            <person name="Serra M."/>
            <person name="Gomez A."/>
        </authorList>
    </citation>
    <scope>NUCLEOTIDE SEQUENCE [LARGE SCALE GENOMIC DNA]</scope>
    <source>
        <strain evidence="2">HYR1</strain>
    </source>
</reference>
<proteinExistence type="predicted"/>
<comment type="caution">
    <text evidence="2">The sequence shown here is derived from an EMBL/GenBank/DDBJ whole genome shotgun (WGS) entry which is preliminary data.</text>
</comment>
<dbReference type="Proteomes" id="UP000276133">
    <property type="component" value="Unassembled WGS sequence"/>
</dbReference>
<feature type="transmembrane region" description="Helical" evidence="1">
    <location>
        <begin position="21"/>
        <end position="44"/>
    </location>
</feature>
<dbReference type="EMBL" id="REGN01004474">
    <property type="protein sequence ID" value="RNA17346.1"/>
    <property type="molecule type" value="Genomic_DNA"/>
</dbReference>
<sequence>MLLRYMVLSQTQKSLKKHQKIIYQILLYFNLCDTLIQVLTVIILDHQPEYKDQIVWQIEARLVLRDLTLTLT</sequence>
<organism evidence="2 3">
    <name type="scientific">Brachionus plicatilis</name>
    <name type="common">Marine rotifer</name>
    <name type="synonym">Brachionus muelleri</name>
    <dbReference type="NCBI Taxonomy" id="10195"/>
    <lineage>
        <taxon>Eukaryota</taxon>
        <taxon>Metazoa</taxon>
        <taxon>Spiralia</taxon>
        <taxon>Gnathifera</taxon>
        <taxon>Rotifera</taxon>
        <taxon>Eurotatoria</taxon>
        <taxon>Monogononta</taxon>
        <taxon>Pseudotrocha</taxon>
        <taxon>Ploima</taxon>
        <taxon>Brachionidae</taxon>
        <taxon>Brachionus</taxon>
    </lineage>
</organism>
<protein>
    <submittedName>
        <fullName evidence="2">Uncharacterized protein</fullName>
    </submittedName>
</protein>